<reference evidence="3 4" key="1">
    <citation type="submission" date="2019-09" db="EMBL/GenBank/DDBJ databases">
        <title>H2 Metabolism Revealed by Metagenomic Analysis in Subglacial Sediment of East Antarctica.</title>
        <authorList>
            <person name="Yang Z."/>
            <person name="Zhang Y."/>
            <person name="Lv Y."/>
            <person name="Yan W."/>
            <person name="Xiao X."/>
            <person name="Sun B."/>
            <person name="Ma H."/>
        </authorList>
    </citation>
    <scope>NUCLEOTIDE SEQUENCE [LARGE SCALE GENOMIC DNA]</scope>
    <source>
        <strain evidence="3">Bin2_2</strain>
    </source>
</reference>
<dbReference type="Gene3D" id="3.40.190.150">
    <property type="entry name" value="Bordetella uptake gene, domain 1"/>
    <property type="match status" value="1"/>
</dbReference>
<dbReference type="PIRSF" id="PIRSF017082">
    <property type="entry name" value="YflP"/>
    <property type="match status" value="1"/>
</dbReference>
<evidence type="ECO:0000256" key="1">
    <source>
        <dbReference type="ARBA" id="ARBA00006987"/>
    </source>
</evidence>
<dbReference type="PANTHER" id="PTHR42928:SF5">
    <property type="entry name" value="BLR1237 PROTEIN"/>
    <property type="match status" value="1"/>
</dbReference>
<dbReference type="Gene3D" id="3.40.190.10">
    <property type="entry name" value="Periplasmic binding protein-like II"/>
    <property type="match status" value="1"/>
</dbReference>
<dbReference type="CDD" id="cd13578">
    <property type="entry name" value="PBP2_Bug27"/>
    <property type="match status" value="1"/>
</dbReference>
<dbReference type="InterPro" id="IPR042100">
    <property type="entry name" value="Bug_dom1"/>
</dbReference>
<keyword evidence="2" id="KW-0732">Signal</keyword>
<dbReference type="InterPro" id="IPR005064">
    <property type="entry name" value="BUG"/>
</dbReference>
<protein>
    <submittedName>
        <fullName evidence="3">Tripartite tricarboxylate transporter substrate binding protein</fullName>
    </submittedName>
</protein>
<dbReference type="Proteomes" id="UP000483432">
    <property type="component" value="Unassembled WGS sequence"/>
</dbReference>
<organism evidence="3 4">
    <name type="scientific">Sulfuriferula multivorans</name>
    <dbReference type="NCBI Taxonomy" id="1559896"/>
    <lineage>
        <taxon>Bacteria</taxon>
        <taxon>Pseudomonadati</taxon>
        <taxon>Pseudomonadota</taxon>
        <taxon>Betaproteobacteria</taxon>
        <taxon>Nitrosomonadales</taxon>
        <taxon>Sulfuricellaceae</taxon>
        <taxon>Sulfuriferula</taxon>
    </lineage>
</organism>
<name>A0A7C9JZR1_9PROT</name>
<comment type="similarity">
    <text evidence="1">Belongs to the UPF0065 (bug) family.</text>
</comment>
<feature type="signal peptide" evidence="2">
    <location>
        <begin position="1"/>
        <end position="21"/>
    </location>
</feature>
<dbReference type="SUPFAM" id="SSF53850">
    <property type="entry name" value="Periplasmic binding protein-like II"/>
    <property type="match status" value="1"/>
</dbReference>
<dbReference type="Pfam" id="PF03401">
    <property type="entry name" value="TctC"/>
    <property type="match status" value="1"/>
</dbReference>
<dbReference type="EMBL" id="JAAFGW010000002">
    <property type="protein sequence ID" value="NDP46811.1"/>
    <property type="molecule type" value="Genomic_DNA"/>
</dbReference>
<comment type="caution">
    <text evidence="3">The sequence shown here is derived from an EMBL/GenBank/DDBJ whole genome shotgun (WGS) entry which is preliminary data.</text>
</comment>
<feature type="chain" id="PRO_5028876549" evidence="2">
    <location>
        <begin position="22"/>
        <end position="325"/>
    </location>
</feature>
<dbReference type="PANTHER" id="PTHR42928">
    <property type="entry name" value="TRICARBOXYLATE-BINDING PROTEIN"/>
    <property type="match status" value="1"/>
</dbReference>
<evidence type="ECO:0000313" key="3">
    <source>
        <dbReference type="EMBL" id="NDP46811.1"/>
    </source>
</evidence>
<evidence type="ECO:0000256" key="2">
    <source>
        <dbReference type="SAM" id="SignalP"/>
    </source>
</evidence>
<proteinExistence type="inferred from homology"/>
<sequence length="325" mass="34466">MKILSVAFGLVALGSAQSTLAQNPASDYPNKPVTVIVGFPPGTATDSVGRVLGERLAQRLGKPFIIENKAGQGGSIGAAAAAKAVPDGYTLIISATAPMATNPHLYTNLSYDSLRDFAPIGLHSWLPYALVVNSNSKINTFQDFLAQAKTRPGALNYASIGNGTTTHLLMTMLMQSTDVKLNHIPYKGSAQAQTDLIGGQVDVTFDTMVSVMPHVKSGRLKALAVSTLGRSKYAPEIPTLNELGVTGFDAGAWLGLLAPAGTPKPIVEKLNRELNAILDEPETQKRLLAMGAEILKSTPDQFAAHIKSEHAKWGKLVRETGVKIE</sequence>
<dbReference type="AlphaFoldDB" id="A0A7C9JZR1"/>
<gene>
    <name evidence="3" type="ORF">GZ085_00190</name>
</gene>
<accession>A0A7C9JZR1</accession>
<evidence type="ECO:0000313" key="4">
    <source>
        <dbReference type="Proteomes" id="UP000483432"/>
    </source>
</evidence>